<dbReference type="Gene3D" id="2.60.120.10">
    <property type="entry name" value="Jelly Rolls"/>
    <property type="match status" value="1"/>
</dbReference>
<evidence type="ECO:0000259" key="1">
    <source>
        <dbReference type="Pfam" id="PF07883"/>
    </source>
</evidence>
<protein>
    <submittedName>
        <fullName evidence="2">Cupin domain protein</fullName>
    </submittedName>
</protein>
<dbReference type="OrthoDB" id="9793184at2"/>
<feature type="domain" description="Cupin type-2" evidence="1">
    <location>
        <begin position="43"/>
        <end position="110"/>
    </location>
</feature>
<dbReference type="InterPro" id="IPR011051">
    <property type="entry name" value="RmlC_Cupin_sf"/>
</dbReference>
<dbReference type="PANTHER" id="PTHR37694:SF1">
    <property type="entry name" value="SLR8022 PROTEIN"/>
    <property type="match status" value="1"/>
</dbReference>
<accession>A0A1M5RLJ0</accession>
<gene>
    <name evidence="2" type="ORF">SAMN02744040_01422</name>
</gene>
<proteinExistence type="predicted"/>
<dbReference type="SUPFAM" id="SSF51182">
    <property type="entry name" value="RmlC-like cupins"/>
    <property type="match status" value="1"/>
</dbReference>
<dbReference type="AlphaFoldDB" id="A0A1M5RLJ0"/>
<dbReference type="InterPro" id="IPR013096">
    <property type="entry name" value="Cupin_2"/>
</dbReference>
<dbReference type="InterPro" id="IPR014710">
    <property type="entry name" value="RmlC-like_jellyroll"/>
</dbReference>
<evidence type="ECO:0000313" key="3">
    <source>
        <dbReference type="Proteomes" id="UP000242520"/>
    </source>
</evidence>
<dbReference type="EMBL" id="FQXH01000013">
    <property type="protein sequence ID" value="SHH26928.1"/>
    <property type="molecule type" value="Genomic_DNA"/>
</dbReference>
<name>A0A1M5RLJ0_9FIRM</name>
<dbReference type="CDD" id="cd02230">
    <property type="entry name" value="cupin_HP0902-like"/>
    <property type="match status" value="1"/>
</dbReference>
<reference evidence="3" key="1">
    <citation type="submission" date="2016-11" db="EMBL/GenBank/DDBJ databases">
        <authorList>
            <person name="Varghese N."/>
            <person name="Submissions S."/>
        </authorList>
    </citation>
    <scope>NUCLEOTIDE SEQUENCE [LARGE SCALE GENOMIC DNA]</scope>
    <source>
        <strain evidence="3">DSM 15285</strain>
    </source>
</reference>
<dbReference type="Pfam" id="PF07883">
    <property type="entry name" value="Cupin_2"/>
    <property type="match status" value="1"/>
</dbReference>
<evidence type="ECO:0000313" key="2">
    <source>
        <dbReference type="EMBL" id="SHH26928.1"/>
    </source>
</evidence>
<sequence>MKEKFLKNIPFEEVLELKDLVDYAEGRVSSKTLVQRSDLSITLFAFDKGEGLSTHSAPGDAMVYVMEGSVKVSIGEDINVVLKEGQTAVMPANIPHALESIEKFKMLLIVVKPQKENKR</sequence>
<dbReference type="PANTHER" id="PTHR37694">
    <property type="entry name" value="SLR8022 PROTEIN"/>
    <property type="match status" value="1"/>
</dbReference>
<dbReference type="Proteomes" id="UP000242520">
    <property type="component" value="Unassembled WGS sequence"/>
</dbReference>
<keyword evidence="3" id="KW-1185">Reference proteome</keyword>
<dbReference type="RefSeq" id="WP_072725055.1">
    <property type="nucleotide sequence ID" value="NZ_FQXH01000013.1"/>
</dbReference>
<organism evidence="2 3">
    <name type="scientific">Tepidibacter thalassicus DSM 15285</name>
    <dbReference type="NCBI Taxonomy" id="1123350"/>
    <lineage>
        <taxon>Bacteria</taxon>
        <taxon>Bacillati</taxon>
        <taxon>Bacillota</taxon>
        <taxon>Clostridia</taxon>
        <taxon>Peptostreptococcales</taxon>
        <taxon>Peptostreptococcaceae</taxon>
        <taxon>Tepidibacter</taxon>
    </lineage>
</organism>
<dbReference type="STRING" id="1123350.SAMN02744040_01422"/>